<name>A0A291RP61_9NOCA</name>
<dbReference type="KEGG" id="ntp:CRH09_25610"/>
<organism evidence="1 2">
    <name type="scientific">Nocardia terpenica</name>
    <dbReference type="NCBI Taxonomy" id="455432"/>
    <lineage>
        <taxon>Bacteria</taxon>
        <taxon>Bacillati</taxon>
        <taxon>Actinomycetota</taxon>
        <taxon>Actinomycetes</taxon>
        <taxon>Mycobacteriales</taxon>
        <taxon>Nocardiaceae</taxon>
        <taxon>Nocardia</taxon>
    </lineage>
</organism>
<dbReference type="Proteomes" id="UP000221961">
    <property type="component" value="Chromosome"/>
</dbReference>
<dbReference type="EMBL" id="CP023778">
    <property type="protein sequence ID" value="ATL69049.1"/>
    <property type="molecule type" value="Genomic_DNA"/>
</dbReference>
<sequence>MHTVRHQVDATGKSSWSDDAGDVAAVLNDLDLIIRDAGLAMLAMACESLSDNEIATRSTKRILV</sequence>
<gene>
    <name evidence="1" type="ORF">CRH09_25610</name>
</gene>
<evidence type="ECO:0000313" key="2">
    <source>
        <dbReference type="Proteomes" id="UP000221961"/>
    </source>
</evidence>
<protein>
    <submittedName>
        <fullName evidence="1">Uncharacterized protein</fullName>
    </submittedName>
</protein>
<dbReference type="AlphaFoldDB" id="A0A291RP61"/>
<evidence type="ECO:0000313" key="1">
    <source>
        <dbReference type="EMBL" id="ATL69049.1"/>
    </source>
</evidence>
<reference evidence="1 2" key="1">
    <citation type="submission" date="2017-10" db="EMBL/GenBank/DDBJ databases">
        <title>Comparative genomics between pathogenic Norcardia.</title>
        <authorList>
            <person name="Zeng L."/>
        </authorList>
    </citation>
    <scope>NUCLEOTIDE SEQUENCE [LARGE SCALE GENOMIC DNA]</scope>
    <source>
        <strain evidence="1 2">NC_YFY_NT001</strain>
    </source>
</reference>
<accession>A0A291RP61</accession>
<proteinExistence type="predicted"/>